<dbReference type="GO" id="GO:0003968">
    <property type="term" value="F:RNA-directed RNA polymerase activity"/>
    <property type="evidence" value="ECO:0007669"/>
    <property type="project" value="InterPro"/>
</dbReference>
<accession>A0A549SCV5</accession>
<dbReference type="GO" id="GO:0019079">
    <property type="term" value="P:viral genome replication"/>
    <property type="evidence" value="ECO:0007669"/>
    <property type="project" value="InterPro"/>
</dbReference>
<dbReference type="InterPro" id="IPR008744">
    <property type="entry name" value="RNA-dir_pol_ACLSV"/>
</dbReference>
<sequence length="83" mass="9490">MTWRTPSIEGETTADFVEGDFDLRLANRQLAISRKPNRNLIEIMNFLDRCLEQKGGSIYDNEVTPTKYARLLCIVFALEPVIA</sequence>
<comment type="caution">
    <text evidence="2">The sequence shown here is derived from an EMBL/GenBank/DDBJ whole genome shotgun (WGS) entry which is preliminary data.</text>
</comment>
<gene>
    <name evidence="2" type="ORF">FM996_20930</name>
</gene>
<dbReference type="Proteomes" id="UP000316781">
    <property type="component" value="Unassembled WGS sequence"/>
</dbReference>
<evidence type="ECO:0000259" key="1">
    <source>
        <dbReference type="Pfam" id="PF05413"/>
    </source>
</evidence>
<dbReference type="AlphaFoldDB" id="A0A549SCV5"/>
<reference evidence="2 3" key="1">
    <citation type="submission" date="2019-07" db="EMBL/GenBank/DDBJ databases">
        <title>Ln-dependent methylotrophs.</title>
        <authorList>
            <person name="Tani A."/>
        </authorList>
    </citation>
    <scope>NUCLEOTIDE SEQUENCE [LARGE SCALE GENOMIC DNA]</scope>
    <source>
        <strain evidence="2 3">SM89A</strain>
    </source>
</reference>
<dbReference type="Pfam" id="PF05413">
    <property type="entry name" value="Peptidase_C34"/>
    <property type="match status" value="1"/>
</dbReference>
<protein>
    <recommendedName>
        <fullName evidence="1">RNA-directed RNA polymerase apple chlorotic leaf spot virus domain-containing protein</fullName>
    </recommendedName>
</protein>
<dbReference type="GO" id="GO:0005524">
    <property type="term" value="F:ATP binding"/>
    <property type="evidence" value="ECO:0007669"/>
    <property type="project" value="InterPro"/>
</dbReference>
<feature type="domain" description="RNA-directed RNA polymerase apple chlorotic leaf spot virus" evidence="1">
    <location>
        <begin position="15"/>
        <end position="68"/>
    </location>
</feature>
<organism evidence="2 3">
    <name type="scientific">Methylosinus sporium</name>
    <dbReference type="NCBI Taxonomy" id="428"/>
    <lineage>
        <taxon>Bacteria</taxon>
        <taxon>Pseudomonadati</taxon>
        <taxon>Pseudomonadota</taxon>
        <taxon>Alphaproteobacteria</taxon>
        <taxon>Hyphomicrobiales</taxon>
        <taxon>Methylocystaceae</taxon>
        <taxon>Methylosinus</taxon>
    </lineage>
</organism>
<dbReference type="GO" id="GO:0003723">
    <property type="term" value="F:RNA binding"/>
    <property type="evidence" value="ECO:0007669"/>
    <property type="project" value="InterPro"/>
</dbReference>
<dbReference type="EMBL" id="VJMF01000120">
    <property type="protein sequence ID" value="TRL23219.1"/>
    <property type="molecule type" value="Genomic_DNA"/>
</dbReference>
<evidence type="ECO:0000313" key="3">
    <source>
        <dbReference type="Proteomes" id="UP000316781"/>
    </source>
</evidence>
<proteinExistence type="predicted"/>
<name>A0A549SCV5_METSR</name>
<evidence type="ECO:0000313" key="2">
    <source>
        <dbReference type="EMBL" id="TRL23219.1"/>
    </source>
</evidence>